<dbReference type="PANTHER" id="PTHR43798">
    <property type="entry name" value="MONOACYLGLYCEROL LIPASE"/>
    <property type="match status" value="1"/>
</dbReference>
<dbReference type="GO" id="GO:0016020">
    <property type="term" value="C:membrane"/>
    <property type="evidence" value="ECO:0007669"/>
    <property type="project" value="TreeGrafter"/>
</dbReference>
<evidence type="ECO:0000313" key="5">
    <source>
        <dbReference type="Proteomes" id="UP000199377"/>
    </source>
</evidence>
<sequence>MIPSPSRIEAQNPPVGRFVEAQGLRVHYVEMGPPDGVPVVLVHGATGNLNDMTFDLAPRLAGAGLRAIAFDRPGLGWSERPAREGWRPAVQTAVLREAAARLGVARPVVLGHSWGGAVATAWALQDPGIRGAVVISGATMPWSDGDDWLTGLKTSKAAAWVGAGVFRLMAERDGGASAAARIFRPQQPPEGYLDHLQPELVLRPETFRNNTEDIERLDGALAVQSRAYPDLVPPLEILHGLADEIVSAQIHSVALAELAPRSELTLLTGVGHMPHHDDPERVCRSVERLAEN</sequence>
<dbReference type="InterPro" id="IPR029058">
    <property type="entry name" value="AB_hydrolase_fold"/>
</dbReference>
<dbReference type="EMBL" id="FOQH01000008">
    <property type="protein sequence ID" value="SFI67094.1"/>
    <property type="molecule type" value="Genomic_DNA"/>
</dbReference>
<reference evidence="4 5" key="1">
    <citation type="submission" date="2016-10" db="EMBL/GenBank/DDBJ databases">
        <authorList>
            <person name="de Groot N.N."/>
        </authorList>
    </citation>
    <scope>NUCLEOTIDE SEQUENCE [LARGE SCALE GENOMIC DNA]</scope>
    <source>
        <strain evidence="4 5">CGMCC 1.11030</strain>
    </source>
</reference>
<evidence type="ECO:0000256" key="2">
    <source>
        <dbReference type="ARBA" id="ARBA00022801"/>
    </source>
</evidence>
<accession>A0A1I3K3W4</accession>
<dbReference type="STRING" id="1114924.SAMN05216258_108284"/>
<dbReference type="AlphaFoldDB" id="A0A1I3K3W4"/>
<protein>
    <submittedName>
        <fullName evidence="4">Pimeloyl-ACP methyl ester carboxylesterase</fullName>
    </submittedName>
</protein>
<dbReference type="GO" id="GO:0006508">
    <property type="term" value="P:proteolysis"/>
    <property type="evidence" value="ECO:0007669"/>
    <property type="project" value="InterPro"/>
</dbReference>
<dbReference type="PRINTS" id="PR00111">
    <property type="entry name" value="ABHYDROLASE"/>
</dbReference>
<evidence type="ECO:0000256" key="1">
    <source>
        <dbReference type="ARBA" id="ARBA00010088"/>
    </source>
</evidence>
<dbReference type="Pfam" id="PF12697">
    <property type="entry name" value="Abhydrolase_6"/>
    <property type="match status" value="1"/>
</dbReference>
<dbReference type="Proteomes" id="UP000199377">
    <property type="component" value="Unassembled WGS sequence"/>
</dbReference>
<dbReference type="InterPro" id="IPR050266">
    <property type="entry name" value="AB_hydrolase_sf"/>
</dbReference>
<gene>
    <name evidence="4" type="ORF">SAMN05216258_108284</name>
</gene>
<comment type="similarity">
    <text evidence="1">Belongs to the peptidase S33 family.</text>
</comment>
<dbReference type="PRINTS" id="PR00793">
    <property type="entry name" value="PROAMNOPTASE"/>
</dbReference>
<proteinExistence type="inferred from homology"/>
<dbReference type="PANTHER" id="PTHR43798:SF33">
    <property type="entry name" value="HYDROLASE, PUTATIVE (AFU_ORTHOLOGUE AFUA_2G14860)-RELATED"/>
    <property type="match status" value="1"/>
</dbReference>
<keyword evidence="5" id="KW-1185">Reference proteome</keyword>
<dbReference type="Gene3D" id="3.40.50.1820">
    <property type="entry name" value="alpha/beta hydrolase"/>
    <property type="match status" value="1"/>
</dbReference>
<dbReference type="RefSeq" id="WP_177236321.1">
    <property type="nucleotide sequence ID" value="NZ_FOQH01000008.1"/>
</dbReference>
<evidence type="ECO:0000259" key="3">
    <source>
        <dbReference type="Pfam" id="PF12697"/>
    </source>
</evidence>
<organism evidence="4 5">
    <name type="scientific">Albimonas pacifica</name>
    <dbReference type="NCBI Taxonomy" id="1114924"/>
    <lineage>
        <taxon>Bacteria</taxon>
        <taxon>Pseudomonadati</taxon>
        <taxon>Pseudomonadota</taxon>
        <taxon>Alphaproteobacteria</taxon>
        <taxon>Rhodobacterales</taxon>
        <taxon>Paracoccaceae</taxon>
        <taxon>Albimonas</taxon>
    </lineage>
</organism>
<dbReference type="SUPFAM" id="SSF53474">
    <property type="entry name" value="alpha/beta-Hydrolases"/>
    <property type="match status" value="1"/>
</dbReference>
<evidence type="ECO:0000313" key="4">
    <source>
        <dbReference type="EMBL" id="SFI67094.1"/>
    </source>
</evidence>
<dbReference type="InterPro" id="IPR000073">
    <property type="entry name" value="AB_hydrolase_1"/>
</dbReference>
<dbReference type="InterPro" id="IPR002410">
    <property type="entry name" value="Peptidase_S33"/>
</dbReference>
<keyword evidence="2" id="KW-0378">Hydrolase</keyword>
<name>A0A1I3K3W4_9RHOB</name>
<feature type="domain" description="AB hydrolase-1" evidence="3">
    <location>
        <begin position="39"/>
        <end position="283"/>
    </location>
</feature>
<dbReference type="GO" id="GO:0008233">
    <property type="term" value="F:peptidase activity"/>
    <property type="evidence" value="ECO:0007669"/>
    <property type="project" value="InterPro"/>
</dbReference>